<keyword evidence="3" id="KW-1185">Reference proteome</keyword>
<organism evidence="2 3">
    <name type="scientific">Aromia moschata</name>
    <dbReference type="NCBI Taxonomy" id="1265417"/>
    <lineage>
        <taxon>Eukaryota</taxon>
        <taxon>Metazoa</taxon>
        <taxon>Ecdysozoa</taxon>
        <taxon>Arthropoda</taxon>
        <taxon>Hexapoda</taxon>
        <taxon>Insecta</taxon>
        <taxon>Pterygota</taxon>
        <taxon>Neoptera</taxon>
        <taxon>Endopterygota</taxon>
        <taxon>Coleoptera</taxon>
        <taxon>Polyphaga</taxon>
        <taxon>Cucujiformia</taxon>
        <taxon>Chrysomeloidea</taxon>
        <taxon>Cerambycidae</taxon>
        <taxon>Cerambycinae</taxon>
        <taxon>Callichromatini</taxon>
        <taxon>Aromia</taxon>
    </lineage>
</organism>
<sequence length="198" mass="22706">MLRSIFSLIQNIIDSDREYNNKKSNTVIYLTSTPDNTLNMDLEIDGKPREHLKSVKVKGGDDESCSSFKITTEQGDTVTCKHRTDKKILPKKGSTRDDERLCEEYKRQVQKANERATFSNEEVIGDREVGEDLKNKDQISALMEQIQKMKMGMERLQEIAQQFNTSDQFKKDVELLTKNVASALKTPEVEDKNLQKPS</sequence>
<feature type="coiled-coil region" evidence="1">
    <location>
        <begin position="95"/>
        <end position="159"/>
    </location>
</feature>
<protein>
    <submittedName>
        <fullName evidence="2">Uncharacterized protein</fullName>
    </submittedName>
</protein>
<dbReference type="AlphaFoldDB" id="A0AAV8YTA7"/>
<dbReference type="EMBL" id="JAPWTK010000050">
    <property type="protein sequence ID" value="KAJ8954231.1"/>
    <property type="molecule type" value="Genomic_DNA"/>
</dbReference>
<comment type="caution">
    <text evidence="2">The sequence shown here is derived from an EMBL/GenBank/DDBJ whole genome shotgun (WGS) entry which is preliminary data.</text>
</comment>
<evidence type="ECO:0000313" key="3">
    <source>
        <dbReference type="Proteomes" id="UP001162162"/>
    </source>
</evidence>
<reference evidence="2" key="1">
    <citation type="journal article" date="2023" name="Insect Mol. Biol.">
        <title>Genome sequencing provides insights into the evolution of gene families encoding plant cell wall-degrading enzymes in longhorned beetles.</title>
        <authorList>
            <person name="Shin N.R."/>
            <person name="Okamura Y."/>
            <person name="Kirsch R."/>
            <person name="Pauchet Y."/>
        </authorList>
    </citation>
    <scope>NUCLEOTIDE SEQUENCE</scope>
    <source>
        <strain evidence="2">AMC_N1</strain>
    </source>
</reference>
<keyword evidence="1" id="KW-0175">Coiled coil</keyword>
<accession>A0AAV8YTA7</accession>
<evidence type="ECO:0000313" key="2">
    <source>
        <dbReference type="EMBL" id="KAJ8954231.1"/>
    </source>
</evidence>
<name>A0AAV8YTA7_9CUCU</name>
<evidence type="ECO:0000256" key="1">
    <source>
        <dbReference type="SAM" id="Coils"/>
    </source>
</evidence>
<gene>
    <name evidence="2" type="ORF">NQ318_005826</name>
</gene>
<proteinExistence type="predicted"/>
<dbReference type="Proteomes" id="UP001162162">
    <property type="component" value="Unassembled WGS sequence"/>
</dbReference>